<evidence type="ECO:0000313" key="2">
    <source>
        <dbReference type="Proteomes" id="UP000092445"/>
    </source>
</evidence>
<protein>
    <submittedName>
        <fullName evidence="1">Uncharacterized protein</fullName>
    </submittedName>
</protein>
<sequence length="301" mass="34840">MIVYIMAYIPNLLFSQLLFKYPKLWGLNSEWVDWDVAARHLAASLTDKLGYLVTTKDVRCKVKAIKCELRQLDKSKGTARTRLCAFLWYALRLGLRHAADRLTKQLISDGKLKIEIERVSEDFLGFDEKEQIDQRFLPYLQELIDELIDRTTMRLKEEMIDEQIGEIVRETFGGTTEEQTISGIQSPANRIIDNHNIIEDVIDVEHSKFSGDACATETFNYNGIYTLIDEYIANLNSQQLLTIAKEYERAGGLEHIQRYHMPYAAFPYNSLSIKAIGALGRHKYFRVSRIRVFICLFLNLI</sequence>
<evidence type="ECO:0000313" key="1">
    <source>
        <dbReference type="EnsemblMetazoa" id="GPAI000190-PA"/>
    </source>
</evidence>
<reference evidence="2" key="1">
    <citation type="submission" date="2014-03" db="EMBL/GenBank/DDBJ databases">
        <authorList>
            <person name="Aksoy S."/>
            <person name="Warren W."/>
            <person name="Wilson R.K."/>
        </authorList>
    </citation>
    <scope>NUCLEOTIDE SEQUENCE [LARGE SCALE GENOMIC DNA]</scope>
    <source>
        <strain evidence="2">IAEA</strain>
    </source>
</reference>
<reference evidence="1" key="2">
    <citation type="submission" date="2020-05" db="UniProtKB">
        <authorList>
            <consortium name="EnsemblMetazoa"/>
        </authorList>
    </citation>
    <scope>IDENTIFICATION</scope>
    <source>
        <strain evidence="1">IAEA</strain>
    </source>
</reference>
<dbReference type="EnsemblMetazoa" id="GPAI000190-RA">
    <property type="protein sequence ID" value="GPAI000190-PA"/>
    <property type="gene ID" value="GPAI000190"/>
</dbReference>
<dbReference type="VEuPathDB" id="VectorBase:GPAI000190"/>
<dbReference type="STRING" id="7398.A0A1A9Z0D6"/>
<name>A0A1A9Z0D6_GLOPL</name>
<accession>A0A1A9Z0D6</accession>
<dbReference type="Proteomes" id="UP000092445">
    <property type="component" value="Unassembled WGS sequence"/>
</dbReference>
<organism evidence="1 2">
    <name type="scientific">Glossina pallidipes</name>
    <name type="common">Tsetse fly</name>
    <dbReference type="NCBI Taxonomy" id="7398"/>
    <lineage>
        <taxon>Eukaryota</taxon>
        <taxon>Metazoa</taxon>
        <taxon>Ecdysozoa</taxon>
        <taxon>Arthropoda</taxon>
        <taxon>Hexapoda</taxon>
        <taxon>Insecta</taxon>
        <taxon>Pterygota</taxon>
        <taxon>Neoptera</taxon>
        <taxon>Endopterygota</taxon>
        <taxon>Diptera</taxon>
        <taxon>Brachycera</taxon>
        <taxon>Muscomorpha</taxon>
        <taxon>Hippoboscoidea</taxon>
        <taxon>Glossinidae</taxon>
        <taxon>Glossina</taxon>
    </lineage>
</organism>
<keyword evidence="2" id="KW-1185">Reference proteome</keyword>
<dbReference type="AlphaFoldDB" id="A0A1A9Z0D6"/>
<proteinExistence type="predicted"/>